<dbReference type="InterPro" id="IPR000242">
    <property type="entry name" value="PTP_cat"/>
</dbReference>
<feature type="domain" description="Tyrosine-protein phosphatase" evidence="9">
    <location>
        <begin position="31"/>
        <end position="286"/>
    </location>
</feature>
<dbReference type="GO" id="GO:0004725">
    <property type="term" value="F:protein tyrosine phosphatase activity"/>
    <property type="evidence" value="ECO:0007669"/>
    <property type="project" value="UniProtKB-EC"/>
</dbReference>
<dbReference type="SMART" id="SM00404">
    <property type="entry name" value="PTPc_motif"/>
    <property type="match status" value="1"/>
</dbReference>
<dbReference type="PROSITE" id="PS00383">
    <property type="entry name" value="TYR_PHOSPHATASE_1"/>
    <property type="match status" value="1"/>
</dbReference>
<evidence type="ECO:0000256" key="5">
    <source>
        <dbReference type="SAM" id="Coils"/>
    </source>
</evidence>
<evidence type="ECO:0000256" key="7">
    <source>
        <dbReference type="SAM" id="Phobius"/>
    </source>
</evidence>
<gene>
    <name evidence="11" type="ORF">CYY_002433</name>
</gene>
<dbReference type="Proteomes" id="UP000695562">
    <property type="component" value="Unassembled WGS sequence"/>
</dbReference>
<keyword evidence="12" id="KW-1185">Reference proteome</keyword>
<evidence type="ECO:0000256" key="8">
    <source>
        <dbReference type="SAM" id="SignalP"/>
    </source>
</evidence>
<dbReference type="Pfam" id="PF00102">
    <property type="entry name" value="Y_phosphatase"/>
    <property type="match status" value="1"/>
</dbReference>
<accession>A0A8J4PZ02</accession>
<feature type="chain" id="PRO_5035232064" description="protein-tyrosine-phosphatase" evidence="8">
    <location>
        <begin position="21"/>
        <end position="360"/>
    </location>
</feature>
<dbReference type="InterPro" id="IPR029021">
    <property type="entry name" value="Prot-tyrosine_phosphatase-like"/>
</dbReference>
<keyword evidence="3" id="KW-0904">Protein phosphatase</keyword>
<feature type="transmembrane region" description="Helical" evidence="7">
    <location>
        <begin position="341"/>
        <end position="359"/>
    </location>
</feature>
<reference evidence="11" key="1">
    <citation type="submission" date="2020-01" db="EMBL/GenBank/DDBJ databases">
        <title>Development of genomics and gene disruption for Polysphondylium violaceum indicates a role for the polyketide synthase stlB in stalk morphogenesis.</title>
        <authorList>
            <person name="Narita B."/>
            <person name="Kawabe Y."/>
            <person name="Kin K."/>
            <person name="Saito T."/>
            <person name="Gibbs R."/>
            <person name="Kuspa A."/>
            <person name="Muzny D."/>
            <person name="Queller D."/>
            <person name="Richards S."/>
            <person name="Strassman J."/>
            <person name="Sucgang R."/>
            <person name="Worley K."/>
            <person name="Schaap P."/>
        </authorList>
    </citation>
    <scope>NUCLEOTIDE SEQUENCE</scope>
    <source>
        <strain evidence="11">QSvi11</strain>
    </source>
</reference>
<evidence type="ECO:0000313" key="12">
    <source>
        <dbReference type="Proteomes" id="UP000695562"/>
    </source>
</evidence>
<name>A0A8J4PZ02_9MYCE</name>
<feature type="signal peptide" evidence="8">
    <location>
        <begin position="1"/>
        <end position="20"/>
    </location>
</feature>
<keyword evidence="8" id="KW-0732">Signal</keyword>
<dbReference type="InterPro" id="IPR000387">
    <property type="entry name" value="Tyr_Pase_dom"/>
</dbReference>
<evidence type="ECO:0000256" key="2">
    <source>
        <dbReference type="ARBA" id="ARBA00022801"/>
    </source>
</evidence>
<keyword evidence="5" id="KW-0175">Coiled coil</keyword>
<feature type="domain" description="Tyrosine specific protein phosphatases" evidence="10">
    <location>
        <begin position="202"/>
        <end position="277"/>
    </location>
</feature>
<keyword evidence="7" id="KW-0812">Transmembrane</keyword>
<dbReference type="FunFam" id="3.90.190.10:FF:000102">
    <property type="entry name" value="Receptor-type tyrosine-protein phosphatase"/>
    <property type="match status" value="1"/>
</dbReference>
<evidence type="ECO:0000256" key="3">
    <source>
        <dbReference type="ARBA" id="ARBA00022912"/>
    </source>
</evidence>
<dbReference type="EMBL" id="AJWJ01000067">
    <property type="protein sequence ID" value="KAF2076255.1"/>
    <property type="molecule type" value="Genomic_DNA"/>
</dbReference>
<dbReference type="InterPro" id="IPR016130">
    <property type="entry name" value="Tyr_Pase_AS"/>
</dbReference>
<feature type="region of interest" description="Disordered" evidence="6">
    <location>
        <begin position="297"/>
        <end position="325"/>
    </location>
</feature>
<evidence type="ECO:0000256" key="1">
    <source>
        <dbReference type="ARBA" id="ARBA00013064"/>
    </source>
</evidence>
<keyword evidence="7" id="KW-1133">Transmembrane helix</keyword>
<feature type="coiled-coil region" evidence="5">
    <location>
        <begin position="14"/>
        <end position="41"/>
    </location>
</feature>
<dbReference type="Gene3D" id="3.90.190.10">
    <property type="entry name" value="Protein tyrosine phosphatase superfamily"/>
    <property type="match status" value="1"/>
</dbReference>
<dbReference type="SUPFAM" id="SSF52799">
    <property type="entry name" value="(Phosphotyrosine protein) phosphatases II"/>
    <property type="match status" value="1"/>
</dbReference>
<organism evidence="11 12">
    <name type="scientific">Polysphondylium violaceum</name>
    <dbReference type="NCBI Taxonomy" id="133409"/>
    <lineage>
        <taxon>Eukaryota</taxon>
        <taxon>Amoebozoa</taxon>
        <taxon>Evosea</taxon>
        <taxon>Eumycetozoa</taxon>
        <taxon>Dictyostelia</taxon>
        <taxon>Dictyosteliales</taxon>
        <taxon>Dictyosteliaceae</taxon>
        <taxon>Polysphondylium</taxon>
    </lineage>
</organism>
<dbReference type="InterPro" id="IPR050348">
    <property type="entry name" value="Protein-Tyr_Phosphatase"/>
</dbReference>
<dbReference type="AlphaFoldDB" id="A0A8J4PZ02"/>
<feature type="compositionally biased region" description="Low complexity" evidence="6">
    <location>
        <begin position="300"/>
        <end position="314"/>
    </location>
</feature>
<dbReference type="EC" id="3.1.3.48" evidence="1"/>
<comment type="caution">
    <text evidence="11">The sequence shown here is derived from an EMBL/GenBank/DDBJ whole genome shotgun (WGS) entry which is preliminary data.</text>
</comment>
<dbReference type="CDD" id="cd00047">
    <property type="entry name" value="PTPc"/>
    <property type="match status" value="1"/>
</dbReference>
<dbReference type="SMART" id="SM00194">
    <property type="entry name" value="PTPc"/>
    <property type="match status" value="1"/>
</dbReference>
<dbReference type="InterPro" id="IPR003595">
    <property type="entry name" value="Tyr_Pase_cat"/>
</dbReference>
<evidence type="ECO:0000256" key="6">
    <source>
        <dbReference type="SAM" id="MobiDB-lite"/>
    </source>
</evidence>
<evidence type="ECO:0000259" key="9">
    <source>
        <dbReference type="PROSITE" id="PS50055"/>
    </source>
</evidence>
<dbReference type="PROSITE" id="PS50055">
    <property type="entry name" value="TYR_PHOSPHATASE_PTP"/>
    <property type="match status" value="1"/>
</dbReference>
<evidence type="ECO:0000313" key="11">
    <source>
        <dbReference type="EMBL" id="KAF2076255.1"/>
    </source>
</evidence>
<dbReference type="PANTHER" id="PTHR19134">
    <property type="entry name" value="RECEPTOR-TYPE TYROSINE-PROTEIN PHOSPHATASE"/>
    <property type="match status" value="1"/>
</dbReference>
<evidence type="ECO:0000256" key="4">
    <source>
        <dbReference type="ARBA" id="ARBA00051722"/>
    </source>
</evidence>
<dbReference type="PRINTS" id="PR00700">
    <property type="entry name" value="PRTYPHPHTASE"/>
</dbReference>
<sequence>MKSFLIFSFFILFFSSLVINCNHTERKVNQLEKEYNDINSISYQDKDFVSSTKNDNRDKNRYSDILAIEKTRVKLKVGDGLRSDYINANYVLDNKYILTQGPLSHTIKDFWRMTWEQDSNLIVMLTNIVENGMKKCDQYWPKLDDTIKYDLFIVKNVKEENIDNIFIKREFLVQNTKTNENRIIYQLHYIAWPDHGVPSSFKEFISFVNHLDNITNTGPIIVHCSAGIGRSGTLCVIKHIMDELKNGASVNTLSIKNVVLNMRKERIGVVQTFGQYEFCFNVIDQVVKSSIKEQQKQKDQQQQQQQKQEQQPQEPSTKTTTLDESQDVVVDSQTTAVPTSYFITFGTLIVAIGLYLRLYK</sequence>
<keyword evidence="7" id="KW-0472">Membrane</keyword>
<dbReference type="OrthoDB" id="165498at2759"/>
<dbReference type="PROSITE" id="PS50056">
    <property type="entry name" value="TYR_PHOSPHATASE_2"/>
    <property type="match status" value="1"/>
</dbReference>
<keyword evidence="2" id="KW-0378">Hydrolase</keyword>
<protein>
    <recommendedName>
        <fullName evidence="1">protein-tyrosine-phosphatase</fullName>
        <ecNumber evidence="1">3.1.3.48</ecNumber>
    </recommendedName>
</protein>
<evidence type="ECO:0000259" key="10">
    <source>
        <dbReference type="PROSITE" id="PS50056"/>
    </source>
</evidence>
<proteinExistence type="predicted"/>
<comment type="catalytic activity">
    <reaction evidence="4">
        <text>O-phospho-L-tyrosyl-[protein] + H2O = L-tyrosyl-[protein] + phosphate</text>
        <dbReference type="Rhea" id="RHEA:10684"/>
        <dbReference type="Rhea" id="RHEA-COMP:10136"/>
        <dbReference type="Rhea" id="RHEA-COMP:20101"/>
        <dbReference type="ChEBI" id="CHEBI:15377"/>
        <dbReference type="ChEBI" id="CHEBI:43474"/>
        <dbReference type="ChEBI" id="CHEBI:46858"/>
        <dbReference type="ChEBI" id="CHEBI:61978"/>
        <dbReference type="EC" id="3.1.3.48"/>
    </reaction>
</comment>
<dbReference type="PANTHER" id="PTHR19134:SF546">
    <property type="entry name" value="TYROSINE-PROTEIN PHOSPHATASE 2"/>
    <property type="match status" value="1"/>
</dbReference>